<gene>
    <name evidence="1" type="ORF">EEDITHA_LOCUS23020</name>
</gene>
<evidence type="ECO:0000313" key="1">
    <source>
        <dbReference type="EMBL" id="CAH2109158.1"/>
    </source>
</evidence>
<evidence type="ECO:0008006" key="3">
    <source>
        <dbReference type="Google" id="ProtNLM"/>
    </source>
</evidence>
<keyword evidence="2" id="KW-1185">Reference proteome</keyword>
<sequence length="138" mass="16108">MQALHSLDVIQTMEQLEHSTRRRKVYRISDSFSLDDVDFPKRYRFKKSTANYIINLVRDDLNLDRRGFETGQSPEIQFLTAIRCSGRREVQEDAGDHHGLSQVTTSRICVRVARALARHSASFFKMPTTFAEEERNMR</sequence>
<evidence type="ECO:0000313" key="2">
    <source>
        <dbReference type="Proteomes" id="UP001153954"/>
    </source>
</evidence>
<protein>
    <recommendedName>
        <fullName evidence="3">Nuclease HARBI1</fullName>
    </recommendedName>
</protein>
<accession>A0AAU9VBH2</accession>
<dbReference type="AlphaFoldDB" id="A0AAU9VBH2"/>
<dbReference type="EMBL" id="CAKOGL010000064">
    <property type="protein sequence ID" value="CAH2109158.1"/>
    <property type="molecule type" value="Genomic_DNA"/>
</dbReference>
<dbReference type="Proteomes" id="UP001153954">
    <property type="component" value="Unassembled WGS sequence"/>
</dbReference>
<reference evidence="1" key="1">
    <citation type="submission" date="2022-03" db="EMBL/GenBank/DDBJ databases">
        <authorList>
            <person name="Tunstrom K."/>
        </authorList>
    </citation>
    <scope>NUCLEOTIDE SEQUENCE</scope>
</reference>
<proteinExistence type="predicted"/>
<organism evidence="1 2">
    <name type="scientific">Euphydryas editha</name>
    <name type="common">Edith's checkerspot</name>
    <dbReference type="NCBI Taxonomy" id="104508"/>
    <lineage>
        <taxon>Eukaryota</taxon>
        <taxon>Metazoa</taxon>
        <taxon>Ecdysozoa</taxon>
        <taxon>Arthropoda</taxon>
        <taxon>Hexapoda</taxon>
        <taxon>Insecta</taxon>
        <taxon>Pterygota</taxon>
        <taxon>Neoptera</taxon>
        <taxon>Endopterygota</taxon>
        <taxon>Lepidoptera</taxon>
        <taxon>Glossata</taxon>
        <taxon>Ditrysia</taxon>
        <taxon>Papilionoidea</taxon>
        <taxon>Nymphalidae</taxon>
        <taxon>Nymphalinae</taxon>
        <taxon>Euphydryas</taxon>
    </lineage>
</organism>
<comment type="caution">
    <text evidence="1">The sequence shown here is derived from an EMBL/GenBank/DDBJ whole genome shotgun (WGS) entry which is preliminary data.</text>
</comment>
<name>A0AAU9VBH2_EUPED</name>